<evidence type="ECO:0000313" key="2">
    <source>
        <dbReference type="EMBL" id="CAB9513565.1"/>
    </source>
</evidence>
<accession>A0A9N8HIJ6</accession>
<proteinExistence type="predicted"/>
<reference evidence="2" key="1">
    <citation type="submission" date="2020-06" db="EMBL/GenBank/DDBJ databases">
        <authorList>
            <consortium name="Plant Systems Biology data submission"/>
        </authorList>
    </citation>
    <scope>NUCLEOTIDE SEQUENCE</scope>
    <source>
        <strain evidence="2">D6</strain>
    </source>
</reference>
<dbReference type="PANTHER" id="PTHR33828">
    <property type="entry name" value="OS05G0596200 PROTEIN"/>
    <property type="match status" value="1"/>
</dbReference>
<feature type="compositionally biased region" description="Low complexity" evidence="1">
    <location>
        <begin position="66"/>
        <end position="81"/>
    </location>
</feature>
<feature type="region of interest" description="Disordered" evidence="1">
    <location>
        <begin position="1"/>
        <end position="20"/>
    </location>
</feature>
<organism evidence="2 3">
    <name type="scientific">Seminavis robusta</name>
    <dbReference type="NCBI Taxonomy" id="568900"/>
    <lineage>
        <taxon>Eukaryota</taxon>
        <taxon>Sar</taxon>
        <taxon>Stramenopiles</taxon>
        <taxon>Ochrophyta</taxon>
        <taxon>Bacillariophyta</taxon>
        <taxon>Bacillariophyceae</taxon>
        <taxon>Bacillariophycidae</taxon>
        <taxon>Naviculales</taxon>
        <taxon>Naviculaceae</taxon>
        <taxon>Seminavis</taxon>
    </lineage>
</organism>
<sequence length="113" mass="12227">MAEDLKPGQKHPTPTPGFGDRVFYETLLRQRPDSEMAQEWCVAYGVLPEDEAQKYYKKVLKRKGKGASASAASSSKSSSAPAKKKKKAKVVKEEGADPDMQVSGAQAVGRSVI</sequence>
<gene>
    <name evidence="2" type="ORF">SEMRO_599_G173270.1</name>
</gene>
<feature type="region of interest" description="Disordered" evidence="1">
    <location>
        <begin position="63"/>
        <end position="113"/>
    </location>
</feature>
<dbReference type="AlphaFoldDB" id="A0A9N8HIJ6"/>
<dbReference type="OrthoDB" id="361835at2759"/>
<keyword evidence="3" id="KW-1185">Reference proteome</keyword>
<dbReference type="EMBL" id="CAICTM010000598">
    <property type="protein sequence ID" value="CAB9513565.1"/>
    <property type="molecule type" value="Genomic_DNA"/>
</dbReference>
<dbReference type="PANTHER" id="PTHR33828:SF2">
    <property type="entry name" value="NUCLEOLIN"/>
    <property type="match status" value="1"/>
</dbReference>
<evidence type="ECO:0000256" key="1">
    <source>
        <dbReference type="SAM" id="MobiDB-lite"/>
    </source>
</evidence>
<protein>
    <submittedName>
        <fullName evidence="2">Uncharacterized protein</fullName>
    </submittedName>
</protein>
<name>A0A9N8HIJ6_9STRA</name>
<dbReference type="Proteomes" id="UP001153069">
    <property type="component" value="Unassembled WGS sequence"/>
</dbReference>
<comment type="caution">
    <text evidence="2">The sequence shown here is derived from an EMBL/GenBank/DDBJ whole genome shotgun (WGS) entry which is preliminary data.</text>
</comment>
<evidence type="ECO:0000313" key="3">
    <source>
        <dbReference type="Proteomes" id="UP001153069"/>
    </source>
</evidence>